<dbReference type="InterPro" id="IPR036390">
    <property type="entry name" value="WH_DNA-bd_sf"/>
</dbReference>
<dbReference type="InterPro" id="IPR000847">
    <property type="entry name" value="LysR_HTH_N"/>
</dbReference>
<name>H0GBG2_RHIML</name>
<proteinExistence type="predicted"/>
<dbReference type="AlphaFoldDB" id="H0GBG2"/>
<dbReference type="Gene3D" id="1.10.10.10">
    <property type="entry name" value="Winged helix-like DNA-binding domain superfamily/Winged helix DNA-binding domain"/>
    <property type="match status" value="1"/>
</dbReference>
<dbReference type="Proteomes" id="UP000004038">
    <property type="component" value="Unassembled WGS sequence"/>
</dbReference>
<accession>H0GBG2</accession>
<evidence type="ECO:0000313" key="3">
    <source>
        <dbReference type="Proteomes" id="UP000004038"/>
    </source>
</evidence>
<protein>
    <submittedName>
        <fullName evidence="2">LysR family transcriptional regulator</fullName>
    </submittedName>
</protein>
<dbReference type="PROSITE" id="PS50931">
    <property type="entry name" value="HTH_LYSR"/>
    <property type="match status" value="1"/>
</dbReference>
<dbReference type="SUPFAM" id="SSF46785">
    <property type="entry name" value="Winged helix' DNA-binding domain"/>
    <property type="match status" value="1"/>
</dbReference>
<evidence type="ECO:0000259" key="1">
    <source>
        <dbReference type="PROSITE" id="PS50931"/>
    </source>
</evidence>
<dbReference type="InterPro" id="IPR036388">
    <property type="entry name" value="WH-like_DNA-bd_sf"/>
</dbReference>
<feature type="non-terminal residue" evidence="2">
    <location>
        <position position="51"/>
    </location>
</feature>
<gene>
    <name evidence="2" type="ORF">SM0020_34410</name>
</gene>
<reference evidence="2 3" key="1">
    <citation type="journal article" date="2012" name="J. Bacteriol.">
        <title>Draft Genome Sequence of Sinorhizobium meliloti CCNWSX0020, a Nitrogen-Fixing Symbiont with Copper Tolerance Capability Isolated from Lead-Zinc Mine Tailings.</title>
        <authorList>
            <person name="Li Z."/>
            <person name="Ma Z."/>
            <person name="Hao X."/>
            <person name="Wei G."/>
        </authorList>
    </citation>
    <scope>NUCLEOTIDE SEQUENCE [LARGE SCALE GENOMIC DNA]</scope>
    <source>
        <strain evidence="2 3">CCNWSX0020</strain>
    </source>
</reference>
<evidence type="ECO:0000313" key="2">
    <source>
        <dbReference type="EMBL" id="EHK73360.1"/>
    </source>
</evidence>
<dbReference type="GO" id="GO:0003700">
    <property type="term" value="F:DNA-binding transcription factor activity"/>
    <property type="evidence" value="ECO:0007669"/>
    <property type="project" value="InterPro"/>
</dbReference>
<dbReference type="PRINTS" id="PR00039">
    <property type="entry name" value="HTHLYSR"/>
</dbReference>
<dbReference type="Pfam" id="PF00126">
    <property type="entry name" value="HTH_1"/>
    <property type="match status" value="1"/>
</dbReference>
<dbReference type="EMBL" id="AGVV01000157">
    <property type="protein sequence ID" value="EHK73360.1"/>
    <property type="molecule type" value="Genomic_DNA"/>
</dbReference>
<dbReference type="RefSeq" id="WP_003537625.1">
    <property type="nucleotide sequence ID" value="NZ_AGVV01000157.1"/>
</dbReference>
<feature type="domain" description="HTH lysR-type" evidence="1">
    <location>
        <begin position="12"/>
        <end position="51"/>
    </location>
</feature>
<organism evidence="2 3">
    <name type="scientific">Sinorhizobium meliloti CCNWSX0020</name>
    <dbReference type="NCBI Taxonomy" id="1107881"/>
    <lineage>
        <taxon>Bacteria</taxon>
        <taxon>Pseudomonadati</taxon>
        <taxon>Pseudomonadota</taxon>
        <taxon>Alphaproteobacteria</taxon>
        <taxon>Hyphomicrobiales</taxon>
        <taxon>Rhizobiaceae</taxon>
        <taxon>Sinorhizobium/Ensifer group</taxon>
        <taxon>Sinorhizobium</taxon>
    </lineage>
</organism>
<sequence>MRPYEERFLWRLDWNLLRTFIVVVEQGGVTRAAEFMNLSQPTISSALKRLE</sequence>